<evidence type="ECO:0000256" key="1">
    <source>
        <dbReference type="PROSITE-ProRule" id="PRU00497"/>
    </source>
</evidence>
<protein>
    <submittedName>
        <fullName evidence="4">Uncharacterized protein</fullName>
    </submittedName>
</protein>
<feature type="compositionally biased region" description="Polar residues" evidence="2">
    <location>
        <begin position="171"/>
        <end position="234"/>
    </location>
</feature>
<evidence type="ECO:0000313" key="4">
    <source>
        <dbReference type="EMBL" id="ODM98219.1"/>
    </source>
</evidence>
<sequence length="281" mass="29916">FWITLLQLIIYLAWFVVHNEAKVVGNINDAEDPGTITIVNIQDDNKTQYLNQNFELGSYNYGYDIKPSGPVGQFHHETKGPDEVVYGCYGYEAPDSPSQMTFYISDAWVRQDDDIEIYYPADNPPGTGHMNGQKTKWADLLFPEMCAHLAERIASSSNVVTNAPTPLGSSPFASTGPKFQSTFQPNTVGPVTVPQSSTSGFVKNTPGQPTAFGSSTFGRPTGAPQNTPSRSTGGIQSGTPTGFGSSTFGRPTGTPQNTPSGSTGGVQTHSGGPTGFAQTTS</sequence>
<proteinExistence type="predicted"/>
<dbReference type="PROSITE" id="PS51155">
    <property type="entry name" value="CHIT_BIND_RR_2"/>
    <property type="match status" value="1"/>
</dbReference>
<organism evidence="4 5">
    <name type="scientific">Orchesella cincta</name>
    <name type="common">Springtail</name>
    <name type="synonym">Podura cincta</name>
    <dbReference type="NCBI Taxonomy" id="48709"/>
    <lineage>
        <taxon>Eukaryota</taxon>
        <taxon>Metazoa</taxon>
        <taxon>Ecdysozoa</taxon>
        <taxon>Arthropoda</taxon>
        <taxon>Hexapoda</taxon>
        <taxon>Collembola</taxon>
        <taxon>Entomobryomorpha</taxon>
        <taxon>Entomobryoidea</taxon>
        <taxon>Orchesellidae</taxon>
        <taxon>Orchesellinae</taxon>
        <taxon>Orchesella</taxon>
    </lineage>
</organism>
<dbReference type="OrthoDB" id="8191482at2759"/>
<name>A0A1D2MYV3_ORCCI</name>
<feature type="non-terminal residue" evidence="4">
    <location>
        <position position="281"/>
    </location>
</feature>
<evidence type="ECO:0000256" key="3">
    <source>
        <dbReference type="SAM" id="SignalP"/>
    </source>
</evidence>
<feature type="signal peptide" evidence="3">
    <location>
        <begin position="1"/>
        <end position="21"/>
    </location>
</feature>
<feature type="region of interest" description="Disordered" evidence="2">
    <location>
        <begin position="171"/>
        <end position="281"/>
    </location>
</feature>
<feature type="compositionally biased region" description="Low complexity" evidence="2">
    <location>
        <begin position="237"/>
        <end position="249"/>
    </location>
</feature>
<reference evidence="4 5" key="1">
    <citation type="journal article" date="2016" name="Genome Biol. Evol.">
        <title>Gene Family Evolution Reflects Adaptation to Soil Environmental Stressors in the Genome of the Collembolan Orchesella cincta.</title>
        <authorList>
            <person name="Faddeeva-Vakhrusheva A."/>
            <person name="Derks M.F."/>
            <person name="Anvar S.Y."/>
            <person name="Agamennone V."/>
            <person name="Suring W."/>
            <person name="Smit S."/>
            <person name="van Straalen N.M."/>
            <person name="Roelofs D."/>
        </authorList>
    </citation>
    <scope>NUCLEOTIDE SEQUENCE [LARGE SCALE GENOMIC DNA]</scope>
    <source>
        <tissue evidence="4">Mixed pool</tissue>
    </source>
</reference>
<feature type="compositionally biased region" description="Polar residues" evidence="2">
    <location>
        <begin position="253"/>
        <end position="281"/>
    </location>
</feature>
<gene>
    <name evidence="4" type="ORF">Ocin01_08461</name>
</gene>
<feature type="non-terminal residue" evidence="4">
    <location>
        <position position="1"/>
    </location>
</feature>
<comment type="caution">
    <text evidence="4">The sequence shown here is derived from an EMBL/GenBank/DDBJ whole genome shotgun (WGS) entry which is preliminary data.</text>
</comment>
<dbReference type="Proteomes" id="UP000094527">
    <property type="component" value="Unassembled WGS sequence"/>
</dbReference>
<keyword evidence="1" id="KW-0193">Cuticle</keyword>
<keyword evidence="3" id="KW-0732">Signal</keyword>
<dbReference type="Pfam" id="PF00379">
    <property type="entry name" value="Chitin_bind_4"/>
    <property type="match status" value="1"/>
</dbReference>
<dbReference type="InterPro" id="IPR000618">
    <property type="entry name" value="Insect_cuticle"/>
</dbReference>
<evidence type="ECO:0000256" key="2">
    <source>
        <dbReference type="SAM" id="MobiDB-lite"/>
    </source>
</evidence>
<dbReference type="STRING" id="48709.A0A1D2MYV3"/>
<dbReference type="GO" id="GO:0042302">
    <property type="term" value="F:structural constituent of cuticle"/>
    <property type="evidence" value="ECO:0007669"/>
    <property type="project" value="UniProtKB-UniRule"/>
</dbReference>
<keyword evidence="5" id="KW-1185">Reference proteome</keyword>
<dbReference type="AlphaFoldDB" id="A0A1D2MYV3"/>
<dbReference type="EMBL" id="LJIJ01000372">
    <property type="protein sequence ID" value="ODM98219.1"/>
    <property type="molecule type" value="Genomic_DNA"/>
</dbReference>
<accession>A0A1D2MYV3</accession>
<feature type="chain" id="PRO_5008904749" evidence="3">
    <location>
        <begin position="22"/>
        <end position="281"/>
    </location>
</feature>
<evidence type="ECO:0000313" key="5">
    <source>
        <dbReference type="Proteomes" id="UP000094527"/>
    </source>
</evidence>